<proteinExistence type="predicted"/>
<evidence type="ECO:0000313" key="3">
    <source>
        <dbReference type="EMBL" id="CAD9311836.1"/>
    </source>
</evidence>
<accession>A0A6U5PYM3</accession>
<feature type="transmembrane region" description="Helical" evidence="1">
    <location>
        <begin position="281"/>
        <end position="299"/>
    </location>
</feature>
<dbReference type="EMBL" id="HBGK01052382">
    <property type="protein sequence ID" value="CAD9311835.1"/>
    <property type="molecule type" value="Transcribed_RNA"/>
</dbReference>
<organism evidence="2">
    <name type="scientific">Grammatophora oceanica</name>
    <dbReference type="NCBI Taxonomy" id="210454"/>
    <lineage>
        <taxon>Eukaryota</taxon>
        <taxon>Sar</taxon>
        <taxon>Stramenopiles</taxon>
        <taxon>Ochrophyta</taxon>
        <taxon>Bacillariophyta</taxon>
        <taxon>Fragilariophyceae</taxon>
        <taxon>Fragilariophycidae</taxon>
        <taxon>Rhabdonematales</taxon>
        <taxon>Grammatophoraceae</taxon>
        <taxon>Grammatophora</taxon>
    </lineage>
</organism>
<keyword evidence="1" id="KW-1133">Transmembrane helix</keyword>
<name>A0A6U5PYM3_9STRA</name>
<evidence type="ECO:0000256" key="1">
    <source>
        <dbReference type="SAM" id="Phobius"/>
    </source>
</evidence>
<feature type="transmembrane region" description="Helical" evidence="1">
    <location>
        <begin position="164"/>
        <end position="186"/>
    </location>
</feature>
<evidence type="ECO:0000313" key="2">
    <source>
        <dbReference type="EMBL" id="CAD9311835.1"/>
    </source>
</evidence>
<keyword evidence="1" id="KW-0812">Transmembrane</keyword>
<keyword evidence="1" id="KW-0472">Membrane</keyword>
<protein>
    <submittedName>
        <fullName evidence="2">Uncharacterized protein</fullName>
    </submittedName>
</protein>
<feature type="transmembrane region" description="Helical" evidence="1">
    <location>
        <begin position="27"/>
        <end position="44"/>
    </location>
</feature>
<sequence>MSTATSSPAAAESPAAKLNKMAESLGAIARPLIKAITFLLPIMISMTGKAYKIYKTLPHNVVKFWVGFIFCFFGGLYPVTFAAIQAAEHGGRKKVAEALTDLSDEAIKILEASKKDDKEDLDKDGKADVEEIDGKALMMRKVQLVLTKMDPEKVDKAIASMYRVWLSVVAVLTLQFARVITLSLSISDFFFTPYDKYIVPVINKVMPQQYQKWTPVVGGWVIKFFAMSLAWYIQSIISAFTSALSGGLMMSRAAYDFIVARGWTLGGMIAKNHEESVIDEIMSYLFAAGGFLFQFWIGFDMPFPFNLLLWPLELTEFYIRWTITKKA</sequence>
<feature type="transmembrane region" description="Helical" evidence="1">
    <location>
        <begin position="220"/>
        <end position="244"/>
    </location>
</feature>
<dbReference type="EMBL" id="HBGK01052383">
    <property type="protein sequence ID" value="CAD9311836.1"/>
    <property type="molecule type" value="Transcribed_RNA"/>
</dbReference>
<reference evidence="2" key="1">
    <citation type="submission" date="2021-01" db="EMBL/GenBank/DDBJ databases">
        <authorList>
            <person name="Corre E."/>
            <person name="Pelletier E."/>
            <person name="Niang G."/>
            <person name="Scheremetjew M."/>
            <person name="Finn R."/>
            <person name="Kale V."/>
            <person name="Holt S."/>
            <person name="Cochrane G."/>
            <person name="Meng A."/>
            <person name="Brown T."/>
            <person name="Cohen L."/>
        </authorList>
    </citation>
    <scope>NUCLEOTIDE SEQUENCE</scope>
    <source>
        <strain evidence="2">CCMP 410</strain>
    </source>
</reference>
<dbReference type="AlphaFoldDB" id="A0A6U5PYM3"/>
<gene>
    <name evidence="2" type="ORF">GOCE00092_LOCUS27573</name>
    <name evidence="3" type="ORF">GOCE00092_LOCUS27574</name>
</gene>
<feature type="transmembrane region" description="Helical" evidence="1">
    <location>
        <begin position="64"/>
        <end position="84"/>
    </location>
</feature>